<name>A0AC60NU31_IXOPE</name>
<sequence length="213" mass="24010">MREAKLRPQKADSKIRVNEQQNILVASTVAYCYVCHRTGHRADVCPYPPDVPTCKDCEALLIAERHECKPKCSLCSGLPWALSAARQPAKRTDDDRQAEVENFLWPVRGPLIKTFHRPLPTFAPGQETPQFEVPVSLQDPRKDAEHPERIETQQSTQVSSAQTPCRKARSPPHLGEYLGSDHAILATTTYGAEYNVKLGKARLADWTKLRDER</sequence>
<dbReference type="Proteomes" id="UP000805193">
    <property type="component" value="Unassembled WGS sequence"/>
</dbReference>
<evidence type="ECO:0000313" key="2">
    <source>
        <dbReference type="Proteomes" id="UP000805193"/>
    </source>
</evidence>
<proteinExistence type="predicted"/>
<accession>A0AC60NU31</accession>
<reference evidence="1 2" key="1">
    <citation type="journal article" date="2020" name="Cell">
        <title>Large-Scale Comparative Analyses of Tick Genomes Elucidate Their Genetic Diversity and Vector Capacities.</title>
        <authorList>
            <consortium name="Tick Genome and Microbiome Consortium (TIGMIC)"/>
            <person name="Jia N."/>
            <person name="Wang J."/>
            <person name="Shi W."/>
            <person name="Du L."/>
            <person name="Sun Y."/>
            <person name="Zhan W."/>
            <person name="Jiang J.F."/>
            <person name="Wang Q."/>
            <person name="Zhang B."/>
            <person name="Ji P."/>
            <person name="Bell-Sakyi L."/>
            <person name="Cui X.M."/>
            <person name="Yuan T.T."/>
            <person name="Jiang B.G."/>
            <person name="Yang W.F."/>
            <person name="Lam T.T."/>
            <person name="Chang Q.C."/>
            <person name="Ding S.J."/>
            <person name="Wang X.J."/>
            <person name="Zhu J.G."/>
            <person name="Ruan X.D."/>
            <person name="Zhao L."/>
            <person name="Wei J.T."/>
            <person name="Ye R.Z."/>
            <person name="Que T.C."/>
            <person name="Du C.H."/>
            <person name="Zhou Y.H."/>
            <person name="Cheng J.X."/>
            <person name="Dai P.F."/>
            <person name="Guo W.B."/>
            <person name="Han X.H."/>
            <person name="Huang E.J."/>
            <person name="Li L.F."/>
            <person name="Wei W."/>
            <person name="Gao Y.C."/>
            <person name="Liu J.Z."/>
            <person name="Shao H.Z."/>
            <person name="Wang X."/>
            <person name="Wang C.C."/>
            <person name="Yang T.C."/>
            <person name="Huo Q.B."/>
            <person name="Li W."/>
            <person name="Chen H.Y."/>
            <person name="Chen S.E."/>
            <person name="Zhou L.G."/>
            <person name="Ni X.B."/>
            <person name="Tian J.H."/>
            <person name="Sheng Y."/>
            <person name="Liu T."/>
            <person name="Pan Y.S."/>
            <person name="Xia L.Y."/>
            <person name="Li J."/>
            <person name="Zhao F."/>
            <person name="Cao W.C."/>
        </authorList>
    </citation>
    <scope>NUCLEOTIDE SEQUENCE [LARGE SCALE GENOMIC DNA]</scope>
    <source>
        <strain evidence="1">Iper-2018</strain>
    </source>
</reference>
<dbReference type="EMBL" id="JABSTQ010011503">
    <property type="protein sequence ID" value="KAG0410644.1"/>
    <property type="molecule type" value="Genomic_DNA"/>
</dbReference>
<comment type="caution">
    <text evidence="1">The sequence shown here is derived from an EMBL/GenBank/DDBJ whole genome shotgun (WGS) entry which is preliminary data.</text>
</comment>
<keyword evidence="2" id="KW-1185">Reference proteome</keyword>
<evidence type="ECO:0000313" key="1">
    <source>
        <dbReference type="EMBL" id="KAG0410644.1"/>
    </source>
</evidence>
<organism evidence="1 2">
    <name type="scientific">Ixodes persulcatus</name>
    <name type="common">Taiga tick</name>
    <dbReference type="NCBI Taxonomy" id="34615"/>
    <lineage>
        <taxon>Eukaryota</taxon>
        <taxon>Metazoa</taxon>
        <taxon>Ecdysozoa</taxon>
        <taxon>Arthropoda</taxon>
        <taxon>Chelicerata</taxon>
        <taxon>Arachnida</taxon>
        <taxon>Acari</taxon>
        <taxon>Parasitiformes</taxon>
        <taxon>Ixodida</taxon>
        <taxon>Ixodoidea</taxon>
        <taxon>Ixodidae</taxon>
        <taxon>Ixodinae</taxon>
        <taxon>Ixodes</taxon>
    </lineage>
</organism>
<gene>
    <name evidence="1" type="ORF">HPB47_012250</name>
</gene>
<protein>
    <submittedName>
        <fullName evidence="1">Uncharacterized protein</fullName>
    </submittedName>
</protein>